<sequence>MTVIHEIRTLLMVASIGLILAALVLLALSIRWKRRNRGGGTWAERALVNGLRHRLHEVAPPDLRRQAARTVRRRETTTDPGLGRAVHLTARMWRLHAEDPYHHAALALLLAGTSLNLVHIGLGPTDPLALSLAGAPGLVLAPCLLLIRRLRLSRTETALEQHAPFTHPEDETPWEPTDTSPPPRER</sequence>
<evidence type="ECO:0000256" key="1">
    <source>
        <dbReference type="SAM" id="MobiDB-lite"/>
    </source>
</evidence>
<dbReference type="EMBL" id="JADBGI010000006">
    <property type="protein sequence ID" value="MBE2998767.1"/>
    <property type="molecule type" value="Genomic_DNA"/>
</dbReference>
<keyword evidence="2" id="KW-0472">Membrane</keyword>
<accession>A0ABR9P4M9</accession>
<protein>
    <submittedName>
        <fullName evidence="3">Uncharacterized protein</fullName>
    </submittedName>
</protein>
<dbReference type="Proteomes" id="UP000806528">
    <property type="component" value="Unassembled WGS sequence"/>
</dbReference>
<comment type="caution">
    <text evidence="3">The sequence shown here is derived from an EMBL/GenBank/DDBJ whole genome shotgun (WGS) entry which is preliminary data.</text>
</comment>
<evidence type="ECO:0000313" key="4">
    <source>
        <dbReference type="Proteomes" id="UP000806528"/>
    </source>
</evidence>
<reference evidence="3 4" key="1">
    <citation type="submission" date="2020-09" db="EMBL/GenBank/DDBJ databases">
        <title>Diversity and distribution of actinomycetes associated with coral in the coast of Hainan.</title>
        <authorList>
            <person name="Li F."/>
        </authorList>
    </citation>
    <scope>NUCLEOTIDE SEQUENCE [LARGE SCALE GENOMIC DNA]</scope>
    <source>
        <strain evidence="3 4">HNM0947</strain>
    </source>
</reference>
<organism evidence="3 4">
    <name type="scientific">Nocardiopsis coralli</name>
    <dbReference type="NCBI Taxonomy" id="2772213"/>
    <lineage>
        <taxon>Bacteria</taxon>
        <taxon>Bacillati</taxon>
        <taxon>Actinomycetota</taxon>
        <taxon>Actinomycetes</taxon>
        <taxon>Streptosporangiales</taxon>
        <taxon>Nocardiopsidaceae</taxon>
        <taxon>Nocardiopsis</taxon>
    </lineage>
</organism>
<gene>
    <name evidence="3" type="ORF">IDM40_08635</name>
</gene>
<feature type="region of interest" description="Disordered" evidence="1">
    <location>
        <begin position="161"/>
        <end position="186"/>
    </location>
</feature>
<evidence type="ECO:0000256" key="2">
    <source>
        <dbReference type="SAM" id="Phobius"/>
    </source>
</evidence>
<evidence type="ECO:0000313" key="3">
    <source>
        <dbReference type="EMBL" id="MBE2998767.1"/>
    </source>
</evidence>
<feature type="transmembrane region" description="Helical" evidence="2">
    <location>
        <begin position="128"/>
        <end position="147"/>
    </location>
</feature>
<feature type="transmembrane region" description="Helical" evidence="2">
    <location>
        <begin position="101"/>
        <end position="122"/>
    </location>
</feature>
<name>A0ABR9P4M9_9ACTN</name>
<keyword evidence="2" id="KW-1133">Transmembrane helix</keyword>
<keyword evidence="2" id="KW-0812">Transmembrane</keyword>
<keyword evidence="4" id="KW-1185">Reference proteome</keyword>
<dbReference type="RefSeq" id="WP_193121408.1">
    <property type="nucleotide sequence ID" value="NZ_JADBGI010000006.1"/>
</dbReference>
<feature type="transmembrane region" description="Helical" evidence="2">
    <location>
        <begin position="12"/>
        <end position="30"/>
    </location>
</feature>
<proteinExistence type="predicted"/>